<gene>
    <name evidence="1" type="ORF">GCM10009863_35070</name>
</gene>
<protein>
    <recommendedName>
        <fullName evidence="3">Hydrolase</fullName>
    </recommendedName>
</protein>
<evidence type="ECO:0008006" key="3">
    <source>
        <dbReference type="Google" id="ProtNLM"/>
    </source>
</evidence>
<organism evidence="1 2">
    <name type="scientific">Streptomyces axinellae</name>
    <dbReference type="NCBI Taxonomy" id="552788"/>
    <lineage>
        <taxon>Bacteria</taxon>
        <taxon>Bacillati</taxon>
        <taxon>Actinomycetota</taxon>
        <taxon>Actinomycetes</taxon>
        <taxon>Kitasatosporales</taxon>
        <taxon>Streptomycetaceae</taxon>
        <taxon>Streptomyces</taxon>
    </lineage>
</organism>
<evidence type="ECO:0000313" key="1">
    <source>
        <dbReference type="EMBL" id="GAA2618068.1"/>
    </source>
</evidence>
<reference evidence="2" key="1">
    <citation type="journal article" date="2019" name="Int. J. Syst. Evol. Microbiol.">
        <title>The Global Catalogue of Microorganisms (GCM) 10K type strain sequencing project: providing services to taxonomists for standard genome sequencing and annotation.</title>
        <authorList>
            <consortium name="The Broad Institute Genomics Platform"/>
            <consortium name="The Broad Institute Genome Sequencing Center for Infectious Disease"/>
            <person name="Wu L."/>
            <person name="Ma J."/>
        </authorList>
    </citation>
    <scope>NUCLEOTIDE SEQUENCE [LARGE SCALE GENOMIC DNA]</scope>
    <source>
        <strain evidence="2">JCM 16373</strain>
    </source>
</reference>
<dbReference type="NCBIfam" id="TIGR01509">
    <property type="entry name" value="HAD-SF-IA-v3"/>
    <property type="match status" value="1"/>
</dbReference>
<dbReference type="Proteomes" id="UP001501447">
    <property type="component" value="Unassembled WGS sequence"/>
</dbReference>
<evidence type="ECO:0000313" key="2">
    <source>
        <dbReference type="Proteomes" id="UP001501447"/>
    </source>
</evidence>
<comment type="caution">
    <text evidence="1">The sequence shown here is derived from an EMBL/GenBank/DDBJ whole genome shotgun (WGS) entry which is preliminary data.</text>
</comment>
<dbReference type="Gene3D" id="3.40.50.1000">
    <property type="entry name" value="HAD superfamily/HAD-like"/>
    <property type="match status" value="1"/>
</dbReference>
<dbReference type="SUPFAM" id="SSF56784">
    <property type="entry name" value="HAD-like"/>
    <property type="match status" value="1"/>
</dbReference>
<accession>A0ABP6CMP4</accession>
<sequence>MGNILCLLCIRSGVRKPGLCAFEVTCARLGARPEDCLLVDDVAVTAEAAQEAGTQAHIFEKNTDTVTRIAEHLGGAGPFSW</sequence>
<dbReference type="EMBL" id="BAAARJ010000010">
    <property type="protein sequence ID" value="GAA2618068.1"/>
    <property type="molecule type" value="Genomic_DNA"/>
</dbReference>
<dbReference type="InterPro" id="IPR023214">
    <property type="entry name" value="HAD_sf"/>
</dbReference>
<proteinExistence type="predicted"/>
<name>A0ABP6CMP4_9ACTN</name>
<dbReference type="InterPro" id="IPR036412">
    <property type="entry name" value="HAD-like_sf"/>
</dbReference>
<dbReference type="InterPro" id="IPR006439">
    <property type="entry name" value="HAD-SF_hydro_IA"/>
</dbReference>
<keyword evidence="2" id="KW-1185">Reference proteome</keyword>